<keyword evidence="3 8" id="KW-0285">Flavoprotein</keyword>
<dbReference type="OrthoDB" id="9785276at2"/>
<evidence type="ECO:0000256" key="5">
    <source>
        <dbReference type="ARBA" id="ARBA00023002"/>
    </source>
</evidence>
<dbReference type="InterPro" id="IPR012132">
    <property type="entry name" value="GMC_OxRdtase"/>
</dbReference>
<keyword evidence="13" id="KW-1185">Reference proteome</keyword>
<dbReference type="Pfam" id="PF05199">
    <property type="entry name" value="GMC_oxred_C"/>
    <property type="match status" value="1"/>
</dbReference>
<dbReference type="InterPro" id="IPR011533">
    <property type="entry name" value="BetA"/>
</dbReference>
<feature type="domain" description="Glucose-methanol-choline oxidoreductase N-terminal" evidence="11">
    <location>
        <begin position="256"/>
        <end position="270"/>
    </location>
</feature>
<dbReference type="GO" id="GO:0050660">
    <property type="term" value="F:flavin adenine dinucleotide binding"/>
    <property type="evidence" value="ECO:0007669"/>
    <property type="project" value="InterPro"/>
</dbReference>
<dbReference type="AlphaFoldDB" id="A0A4Z0W7L5"/>
<proteinExistence type="inferred from homology"/>
<evidence type="ECO:0000259" key="10">
    <source>
        <dbReference type="PROSITE" id="PS00623"/>
    </source>
</evidence>
<feature type="domain" description="Glucose-methanol-choline oxidoreductase N-terminal" evidence="10">
    <location>
        <begin position="84"/>
        <end position="107"/>
    </location>
</feature>
<keyword evidence="5 12" id="KW-0560">Oxidoreductase</keyword>
<dbReference type="PIRSF" id="PIRSF000137">
    <property type="entry name" value="Alcohol_oxidase"/>
    <property type="match status" value="1"/>
</dbReference>
<dbReference type="Gene3D" id="3.30.560.10">
    <property type="entry name" value="Glucose Oxidase, domain 3"/>
    <property type="match status" value="1"/>
</dbReference>
<dbReference type="PROSITE" id="PS00623">
    <property type="entry name" value="GMC_OXRED_1"/>
    <property type="match status" value="1"/>
</dbReference>
<evidence type="ECO:0000259" key="11">
    <source>
        <dbReference type="PROSITE" id="PS00624"/>
    </source>
</evidence>
<sequence length="555" mass="62483">MKFDRSFDYVIVGTGSAGCVLAARLTEDRDSQVLVLEAGRRDDTWKIHMPAALMYNLRDAKYNWYYHTEPQAHMDNRRLYWPRGKVWGGGSALNAMVYIRGHALDYDRWHDEGATGWTYADVLPYFRKAESREQGGDDWRGDTGPLSVHTGDEPNPLFHAFLEATQQAGYPLTDDMNGYQQEGFGKMDMTIRKGKRWSAAQAYLRPALSRPNLTAETGAMTTRILFEGQRAVGVEYVQNGKTLRVRAEREVIVSGGAINSPQLLMLSGIGPAEHLREHGIEVQQDLPGVGQNLQDHLELYVQQACKEPITLYKYTTQPGMVLAGMQWFLNHDWGACRSAHLEAGGFIRSEPGVKHPDIQYHFLPSQVIDHGRKDPELHAYQAHVGPMRPESRGWLKLKSADPLAHPIIQPNLLSTERDRWEMRQSVRLTREIFAQDAFKPFRGEELQPGPECQSDAEIDAFVRQHADSAYHPSCTCRMGSADDAMAVVNEQAQVHGIENLRVVDASIMPSIVSGNLNAPTIMLAEKCADHIRGRQPLAPADAPVWIHPEYQNKQR</sequence>
<dbReference type="PROSITE" id="PS51257">
    <property type="entry name" value="PROKAR_LIPOPROTEIN"/>
    <property type="match status" value="1"/>
</dbReference>
<dbReference type="NCBIfam" id="NF002550">
    <property type="entry name" value="PRK02106.1"/>
    <property type="match status" value="1"/>
</dbReference>
<dbReference type="PANTHER" id="PTHR11552:SF147">
    <property type="entry name" value="CHOLINE DEHYDROGENASE, MITOCHONDRIAL"/>
    <property type="match status" value="1"/>
</dbReference>
<dbReference type="PROSITE" id="PS00624">
    <property type="entry name" value="GMC_OXRED_2"/>
    <property type="match status" value="1"/>
</dbReference>
<evidence type="ECO:0000313" key="13">
    <source>
        <dbReference type="Proteomes" id="UP000297475"/>
    </source>
</evidence>
<evidence type="ECO:0000256" key="4">
    <source>
        <dbReference type="ARBA" id="ARBA00022827"/>
    </source>
</evidence>
<dbReference type="GO" id="GO:0008812">
    <property type="term" value="F:choline dehydrogenase activity"/>
    <property type="evidence" value="ECO:0007669"/>
    <property type="project" value="UniProtKB-UniRule"/>
</dbReference>
<dbReference type="GO" id="GO:0019285">
    <property type="term" value="P:glycine betaine biosynthetic process from choline"/>
    <property type="evidence" value="ECO:0007669"/>
    <property type="project" value="UniProtKB-UniRule"/>
</dbReference>
<evidence type="ECO:0000256" key="6">
    <source>
        <dbReference type="NCBIfam" id="TIGR01810"/>
    </source>
</evidence>
<evidence type="ECO:0000256" key="9">
    <source>
        <dbReference type="RuleBase" id="RU003969"/>
    </source>
</evidence>
<evidence type="ECO:0000313" key="12">
    <source>
        <dbReference type="EMBL" id="TGG90728.1"/>
    </source>
</evidence>
<dbReference type="EMBL" id="SRMF01000011">
    <property type="protein sequence ID" value="TGG90728.1"/>
    <property type="molecule type" value="Genomic_DNA"/>
</dbReference>
<comment type="caution">
    <text evidence="12">The sequence shown here is derived from an EMBL/GenBank/DDBJ whole genome shotgun (WGS) entry which is preliminary data.</text>
</comment>
<gene>
    <name evidence="12" type="primary">betA</name>
    <name evidence="12" type="ORF">E4656_17485</name>
</gene>
<dbReference type="NCBIfam" id="TIGR01810">
    <property type="entry name" value="betA"/>
    <property type="match status" value="1"/>
</dbReference>
<accession>A0A4Z0W7L5</accession>
<protein>
    <recommendedName>
        <fullName evidence="6 9">Choline dehydrogenase</fullName>
        <ecNumber evidence="6 9">1.1.99.1</ecNumber>
    </recommendedName>
</protein>
<organism evidence="12 13">
    <name type="scientific">Natronospirillum operosum</name>
    <dbReference type="NCBI Taxonomy" id="2759953"/>
    <lineage>
        <taxon>Bacteria</taxon>
        <taxon>Pseudomonadati</taxon>
        <taxon>Pseudomonadota</taxon>
        <taxon>Gammaproteobacteria</taxon>
        <taxon>Oceanospirillales</taxon>
        <taxon>Natronospirillaceae</taxon>
        <taxon>Natronospirillum</taxon>
    </lineage>
</organism>
<name>A0A4Z0W7L5_9GAMM</name>
<evidence type="ECO:0000256" key="7">
    <source>
        <dbReference type="PIRSR" id="PIRSR000137-2"/>
    </source>
</evidence>
<dbReference type="InterPro" id="IPR000172">
    <property type="entry name" value="GMC_OxRdtase_N"/>
</dbReference>
<dbReference type="SUPFAM" id="SSF54373">
    <property type="entry name" value="FAD-linked reductases, C-terminal domain"/>
    <property type="match status" value="1"/>
</dbReference>
<evidence type="ECO:0000256" key="8">
    <source>
        <dbReference type="RuleBase" id="RU003968"/>
    </source>
</evidence>
<dbReference type="RefSeq" id="WP_135484608.1">
    <property type="nucleotide sequence ID" value="NZ_SRMF01000011.1"/>
</dbReference>
<evidence type="ECO:0000256" key="3">
    <source>
        <dbReference type="ARBA" id="ARBA00022630"/>
    </source>
</evidence>
<dbReference type="Pfam" id="PF00732">
    <property type="entry name" value="GMC_oxred_N"/>
    <property type="match status" value="1"/>
</dbReference>
<evidence type="ECO:0000256" key="2">
    <source>
        <dbReference type="ARBA" id="ARBA00010790"/>
    </source>
</evidence>
<dbReference type="SUPFAM" id="SSF51905">
    <property type="entry name" value="FAD/NAD(P)-binding domain"/>
    <property type="match status" value="1"/>
</dbReference>
<dbReference type="InterPro" id="IPR007867">
    <property type="entry name" value="GMC_OxRtase_C"/>
</dbReference>
<dbReference type="EC" id="1.1.99.1" evidence="6 9"/>
<dbReference type="Proteomes" id="UP000297475">
    <property type="component" value="Unassembled WGS sequence"/>
</dbReference>
<comment type="pathway">
    <text evidence="9">Amine and polyamine biosynthesis; betaine biosynthesis via choline pathway; betaine aldehyde from choline (cytochrome c reductase route): step 1/1.</text>
</comment>
<dbReference type="UniPathway" id="UPA00529">
    <property type="reaction ID" value="UER00385"/>
</dbReference>
<reference evidence="12 13" key="1">
    <citation type="submission" date="2019-04" db="EMBL/GenBank/DDBJ databases">
        <title>Natronospirillum operosus gen. nov., sp. nov., a haloalkaliphilic satellite isolated from decaying biomass of laboratory culture of cyanobacterium Geitlerinema sp. and proposal of Natronospirillaceae fam. nov. and Saccharospirillaceae fam. nov.</title>
        <authorList>
            <person name="Kevbrin V."/>
            <person name="Boltyanskaya Y."/>
            <person name="Koziaeva V."/>
            <person name="Grouzdev D.S."/>
            <person name="Park M."/>
            <person name="Cho J."/>
        </authorList>
    </citation>
    <scope>NUCLEOTIDE SEQUENCE [LARGE SCALE GENOMIC DNA]</scope>
    <source>
        <strain evidence="12 13">G-116</strain>
    </source>
</reference>
<comment type="similarity">
    <text evidence="2 8">Belongs to the GMC oxidoreductase family.</text>
</comment>
<evidence type="ECO:0000256" key="1">
    <source>
        <dbReference type="ARBA" id="ARBA00001974"/>
    </source>
</evidence>
<feature type="binding site" evidence="7">
    <location>
        <begin position="94"/>
        <end position="97"/>
    </location>
    <ligand>
        <name>FAD</name>
        <dbReference type="ChEBI" id="CHEBI:57692"/>
    </ligand>
</feature>
<comment type="cofactor">
    <cofactor evidence="1 7">
        <name>FAD</name>
        <dbReference type="ChEBI" id="CHEBI:57692"/>
    </cofactor>
</comment>
<dbReference type="Gene3D" id="3.50.50.60">
    <property type="entry name" value="FAD/NAD(P)-binding domain"/>
    <property type="match status" value="1"/>
</dbReference>
<dbReference type="InterPro" id="IPR036188">
    <property type="entry name" value="FAD/NAD-bd_sf"/>
</dbReference>
<dbReference type="PANTHER" id="PTHR11552">
    <property type="entry name" value="GLUCOSE-METHANOL-CHOLINE GMC OXIDOREDUCTASE"/>
    <property type="match status" value="1"/>
</dbReference>
<keyword evidence="4 7" id="KW-0274">FAD</keyword>
<comment type="catalytic activity">
    <reaction evidence="9">
        <text>choline + A = betaine aldehyde + AH2</text>
        <dbReference type="Rhea" id="RHEA:17433"/>
        <dbReference type="ChEBI" id="CHEBI:13193"/>
        <dbReference type="ChEBI" id="CHEBI:15354"/>
        <dbReference type="ChEBI" id="CHEBI:15710"/>
        <dbReference type="ChEBI" id="CHEBI:17499"/>
        <dbReference type="EC" id="1.1.99.1"/>
    </reaction>
</comment>
<feature type="binding site" evidence="7">
    <location>
        <position position="86"/>
    </location>
    <ligand>
        <name>FAD</name>
        <dbReference type="ChEBI" id="CHEBI:57692"/>
    </ligand>
</feature>